<dbReference type="EMBL" id="JAHLQJ010000013">
    <property type="protein sequence ID" value="MBU5673197.1"/>
    <property type="molecule type" value="Genomic_DNA"/>
</dbReference>
<proteinExistence type="predicted"/>
<gene>
    <name evidence="1" type="ORF">KQJ23_15315</name>
</gene>
<dbReference type="Proteomes" id="UP000743001">
    <property type="component" value="Unassembled WGS sequence"/>
</dbReference>
<evidence type="ECO:0000313" key="2">
    <source>
        <dbReference type="Proteomes" id="UP000743001"/>
    </source>
</evidence>
<sequence length="74" mass="8219">MKNIGLLYKDLENLGFIEYQHANLDLEEESSPSSGIETQEIAHEAIIRAVAKMIEANNAELLKHLKSAGVLLDQ</sequence>
<keyword evidence="2" id="KW-1185">Reference proteome</keyword>
<protein>
    <submittedName>
        <fullName evidence="1">Uncharacterized protein</fullName>
    </submittedName>
</protein>
<name>A0ABS6FSI4_9BACL</name>
<evidence type="ECO:0000313" key="1">
    <source>
        <dbReference type="EMBL" id="MBU5673197.1"/>
    </source>
</evidence>
<organism evidence="1 2">
    <name type="scientific">Paenibacillus brevis</name>
    <dbReference type="NCBI Taxonomy" id="2841508"/>
    <lineage>
        <taxon>Bacteria</taxon>
        <taxon>Bacillati</taxon>
        <taxon>Bacillota</taxon>
        <taxon>Bacilli</taxon>
        <taxon>Bacillales</taxon>
        <taxon>Paenibacillaceae</taxon>
        <taxon>Paenibacillus</taxon>
    </lineage>
</organism>
<reference evidence="1 2" key="1">
    <citation type="submission" date="2021-06" db="EMBL/GenBank/DDBJ databases">
        <authorList>
            <person name="Sun Q."/>
            <person name="Li D."/>
        </authorList>
    </citation>
    <scope>NUCLEOTIDE SEQUENCE [LARGE SCALE GENOMIC DNA]</scope>
    <source>
        <strain evidence="1 2">MSJ-6</strain>
    </source>
</reference>
<comment type="caution">
    <text evidence="1">The sequence shown here is derived from an EMBL/GenBank/DDBJ whole genome shotgun (WGS) entry which is preliminary data.</text>
</comment>
<dbReference type="RefSeq" id="WP_216479750.1">
    <property type="nucleotide sequence ID" value="NZ_JAHLQJ010000013.1"/>
</dbReference>
<accession>A0ABS6FSI4</accession>